<evidence type="ECO:0000256" key="1">
    <source>
        <dbReference type="SAM" id="SignalP"/>
    </source>
</evidence>
<dbReference type="RefSeq" id="WP_345257934.1">
    <property type="nucleotide sequence ID" value="NZ_BAABGY010000016.1"/>
</dbReference>
<dbReference type="Gene3D" id="2.60.40.10">
    <property type="entry name" value="Immunoglobulins"/>
    <property type="match status" value="10"/>
</dbReference>
<dbReference type="PROSITE" id="PS50093">
    <property type="entry name" value="PKD"/>
    <property type="match status" value="9"/>
</dbReference>
<feature type="domain" description="PKD" evidence="2">
    <location>
        <begin position="348"/>
        <end position="410"/>
    </location>
</feature>
<dbReference type="Pfam" id="PF18911">
    <property type="entry name" value="PKD_4"/>
    <property type="match status" value="7"/>
</dbReference>
<dbReference type="SUPFAM" id="SSF49299">
    <property type="entry name" value="PKD domain"/>
    <property type="match status" value="10"/>
</dbReference>
<feature type="domain" description="PKD" evidence="2">
    <location>
        <begin position="54"/>
        <end position="86"/>
    </location>
</feature>
<dbReference type="InterPro" id="IPR000601">
    <property type="entry name" value="PKD_dom"/>
</dbReference>
<reference evidence="4" key="1">
    <citation type="journal article" date="2019" name="Int. J. Syst. Evol. Microbiol.">
        <title>The Global Catalogue of Microorganisms (GCM) 10K type strain sequencing project: providing services to taxonomists for standard genome sequencing and annotation.</title>
        <authorList>
            <consortium name="The Broad Institute Genomics Platform"/>
            <consortium name="The Broad Institute Genome Sequencing Center for Infectious Disease"/>
            <person name="Wu L."/>
            <person name="Ma J."/>
        </authorList>
    </citation>
    <scope>NUCLEOTIDE SEQUENCE [LARGE SCALE GENOMIC DNA]</scope>
    <source>
        <strain evidence="4">JCM 17919</strain>
    </source>
</reference>
<name>A0ABP8HQG7_9BACT</name>
<evidence type="ECO:0000313" key="4">
    <source>
        <dbReference type="Proteomes" id="UP001501725"/>
    </source>
</evidence>
<accession>A0ABP8HQG7</accession>
<dbReference type="Proteomes" id="UP001501725">
    <property type="component" value="Unassembled WGS sequence"/>
</dbReference>
<dbReference type="EMBL" id="BAABGY010000016">
    <property type="protein sequence ID" value="GAA4342612.1"/>
    <property type="molecule type" value="Genomic_DNA"/>
</dbReference>
<keyword evidence="4" id="KW-1185">Reference proteome</keyword>
<evidence type="ECO:0000259" key="2">
    <source>
        <dbReference type="PROSITE" id="PS50093"/>
    </source>
</evidence>
<feature type="chain" id="PRO_5045786228" description="PKD domain-containing protein" evidence="1">
    <location>
        <begin position="20"/>
        <end position="1067"/>
    </location>
</feature>
<feature type="domain" description="PKD" evidence="2">
    <location>
        <begin position="447"/>
        <end position="501"/>
    </location>
</feature>
<dbReference type="InterPro" id="IPR035986">
    <property type="entry name" value="PKD_dom_sf"/>
</dbReference>
<sequence length="1067" mass="116413">MKQCYLLFLCLLAVLGVRAQSGDSAAFTPYSTNNNFFFHNTSHVNDSNSKRAYWFFGDGTMATTAATHSVNHSYTSPGTYSVCLRIYSISPVTQDTIAQTAATCRLVVVGPDSCGGNFQVTRFSGDAPLQRRFLEQPWSSNNRQLVSACWNFGDGTSVPCMPQVFGNWSTTHTYAQPGTYNACLTMTYEGGCQKQVCRTLTVVDSTAGLPDSCRSVLFNAPLVSNPLAQLFYASTWHSRGKIANKVCYSFGDGRDTCILYPNGYQGNTINHTYPGYGTYNACVTVTYEGGCVSTNCRQVVIAPPPPPADSCRVNLTVQQGPGNTAPYTLTASAQPWHNFQKPVRKVCWSWGDNSPVQCDSSNTSTPPALQATHVYNQNGTYNICVTVTYEGGCQTTMCRTVQLPAPGPTDSCRADFGTTAMAGNPRGRNFTALPWHNGQKPVTKVCWTFGDGRDTCINYPNGYNGAAIPHTYNQNGNYNACVTITYQGGCVSTFCRVVTIQGAADSCATDHSNIRPAGAGPLHRQFAFQAAHNNNRPATQLLWNWGDGSVSTFSSNLVPGQYNYGHTYAAAGTYNVCLTTMYDGGCQAQRCRLVTITDSTVNVPDSCRADFHWSISAANPRGRVVNFGALPWHNRQKPVTQVCYTFGDGRDTCVQYPNGYNGAIIPHIYPGAGTYNACVTLTYQGGCVSQSCHTVTIPPPAADSCRASFFTTSMPGAPLTRQFTAVPWHNNSKHVTKVCWAFGDGRDTCINYSATTPEPYRAPHTYAQYGTYTVCVTITYDGGCVSTTCHTVTLMPTPPPPANDTTCFAGYTVLPTQTATPLLREFRALPQSTRRPVRLRWFFGDGTDTTVQLPNPVTVASLVVPHRYTQYGNYQACLRIEYENGCAAQTCRYIQVQPILSCTATIRDSLVAPRTVRFEGGALLMPGDTVVSWRWTFGDGTSANVQNPVHAYVNGGTYYACLTVRTARGCEARLCRSVTIQAPGQTTLVLMPNPVSTTLHAVFYSLYAQQVTVRIVNASGLVVRQGTRYAWSGINNWDYGVSTLPTGYYTFVVQSPNQYITKHFFKQ</sequence>
<dbReference type="NCBIfam" id="TIGR04183">
    <property type="entry name" value="Por_Secre_tail"/>
    <property type="match status" value="1"/>
</dbReference>
<feature type="signal peptide" evidence="1">
    <location>
        <begin position="1"/>
        <end position="19"/>
    </location>
</feature>
<evidence type="ECO:0000313" key="3">
    <source>
        <dbReference type="EMBL" id="GAA4342612.1"/>
    </source>
</evidence>
<keyword evidence="1" id="KW-0732">Signal</keyword>
<dbReference type="CDD" id="cd00146">
    <property type="entry name" value="PKD"/>
    <property type="match status" value="8"/>
</dbReference>
<feature type="domain" description="PKD" evidence="2">
    <location>
        <begin position="248"/>
        <end position="301"/>
    </location>
</feature>
<dbReference type="SMART" id="SM00089">
    <property type="entry name" value="PKD"/>
    <property type="match status" value="10"/>
</dbReference>
<gene>
    <name evidence="3" type="ORF">GCM10023184_42210</name>
</gene>
<dbReference type="InterPro" id="IPR022409">
    <property type="entry name" value="PKD/Chitinase_dom"/>
</dbReference>
<dbReference type="InterPro" id="IPR013783">
    <property type="entry name" value="Ig-like_fold"/>
</dbReference>
<feature type="domain" description="PKD" evidence="2">
    <location>
        <begin position="150"/>
        <end position="209"/>
    </location>
</feature>
<dbReference type="InterPro" id="IPR026444">
    <property type="entry name" value="Secre_tail"/>
</dbReference>
<feature type="domain" description="PKD" evidence="2">
    <location>
        <begin position="927"/>
        <end position="987"/>
    </location>
</feature>
<proteinExistence type="predicted"/>
<feature type="domain" description="PKD" evidence="2">
    <location>
        <begin position="537"/>
        <end position="579"/>
    </location>
</feature>
<organism evidence="3 4">
    <name type="scientific">Flaviaesturariibacter amylovorans</name>
    <dbReference type="NCBI Taxonomy" id="1084520"/>
    <lineage>
        <taxon>Bacteria</taxon>
        <taxon>Pseudomonadati</taxon>
        <taxon>Bacteroidota</taxon>
        <taxon>Chitinophagia</taxon>
        <taxon>Chitinophagales</taxon>
        <taxon>Chitinophagaceae</taxon>
        <taxon>Flaviaestuariibacter</taxon>
    </lineage>
</organism>
<comment type="caution">
    <text evidence="3">The sequence shown here is derived from an EMBL/GenBank/DDBJ whole genome shotgun (WGS) entry which is preliminary data.</text>
</comment>
<feature type="domain" description="PKD" evidence="2">
    <location>
        <begin position="740"/>
        <end position="794"/>
    </location>
</feature>
<protein>
    <recommendedName>
        <fullName evidence="2">PKD domain-containing protein</fullName>
    </recommendedName>
</protein>
<feature type="domain" description="PKD" evidence="2">
    <location>
        <begin position="831"/>
        <end position="885"/>
    </location>
</feature>